<accession>A0A067QM78</accession>
<dbReference type="Gene3D" id="2.40.160.200">
    <property type="entry name" value="LURP1-related"/>
    <property type="match status" value="1"/>
</dbReference>
<evidence type="ECO:0008006" key="4">
    <source>
        <dbReference type="Google" id="ProtNLM"/>
    </source>
</evidence>
<sequence>MSQPLAPAPFALGVIPFYTQHPMEIALKIREKKLAISGDDFDITDARSGAVVFKCHGKVFSLHAKKEIHDNSGRHLFTIRNELLHLHSTYTGRDPASDAEIFEIKSSFALGTKLTAKFVNRATPGDREEKLELKGDFFDRKAEITYNGVPVGRISRKFFNMGQVLFDDQTYILTVAPGVDASLLVAFCICLDEKSNDKN</sequence>
<dbReference type="STRING" id="933084.A0A067QM78"/>
<gene>
    <name evidence="2" type="ORF">JAAARDRAFT_29778</name>
</gene>
<dbReference type="OrthoDB" id="97518at2759"/>
<organism evidence="2 3">
    <name type="scientific">Jaapia argillacea MUCL 33604</name>
    <dbReference type="NCBI Taxonomy" id="933084"/>
    <lineage>
        <taxon>Eukaryota</taxon>
        <taxon>Fungi</taxon>
        <taxon>Dikarya</taxon>
        <taxon>Basidiomycota</taxon>
        <taxon>Agaricomycotina</taxon>
        <taxon>Agaricomycetes</taxon>
        <taxon>Agaricomycetidae</taxon>
        <taxon>Jaapiales</taxon>
        <taxon>Jaapiaceae</taxon>
        <taxon>Jaapia</taxon>
    </lineage>
</organism>
<dbReference type="HOGENOM" id="CLU_063146_1_1_1"/>
<dbReference type="InterPro" id="IPR038595">
    <property type="entry name" value="LOR_sf"/>
</dbReference>
<evidence type="ECO:0000313" key="3">
    <source>
        <dbReference type="Proteomes" id="UP000027265"/>
    </source>
</evidence>
<dbReference type="InterPro" id="IPR007612">
    <property type="entry name" value="LOR"/>
</dbReference>
<comment type="similarity">
    <text evidence="1">Belongs to the LOR family.</text>
</comment>
<reference evidence="3" key="1">
    <citation type="journal article" date="2014" name="Proc. Natl. Acad. Sci. U.S.A.">
        <title>Extensive sampling of basidiomycete genomes demonstrates inadequacy of the white-rot/brown-rot paradigm for wood decay fungi.</title>
        <authorList>
            <person name="Riley R."/>
            <person name="Salamov A.A."/>
            <person name="Brown D.W."/>
            <person name="Nagy L.G."/>
            <person name="Floudas D."/>
            <person name="Held B.W."/>
            <person name="Levasseur A."/>
            <person name="Lombard V."/>
            <person name="Morin E."/>
            <person name="Otillar R."/>
            <person name="Lindquist E.A."/>
            <person name="Sun H."/>
            <person name="LaButti K.M."/>
            <person name="Schmutz J."/>
            <person name="Jabbour D."/>
            <person name="Luo H."/>
            <person name="Baker S.E."/>
            <person name="Pisabarro A.G."/>
            <person name="Walton J.D."/>
            <person name="Blanchette R.A."/>
            <person name="Henrissat B."/>
            <person name="Martin F."/>
            <person name="Cullen D."/>
            <person name="Hibbett D.S."/>
            <person name="Grigoriev I.V."/>
        </authorList>
    </citation>
    <scope>NUCLEOTIDE SEQUENCE [LARGE SCALE GENOMIC DNA]</scope>
    <source>
        <strain evidence="3">MUCL 33604</strain>
    </source>
</reference>
<dbReference type="InterPro" id="IPR025659">
    <property type="entry name" value="Tubby-like_C"/>
</dbReference>
<dbReference type="Proteomes" id="UP000027265">
    <property type="component" value="Unassembled WGS sequence"/>
</dbReference>
<proteinExistence type="inferred from homology"/>
<dbReference type="EMBL" id="KL197710">
    <property type="protein sequence ID" value="KDQ63746.1"/>
    <property type="molecule type" value="Genomic_DNA"/>
</dbReference>
<dbReference type="AlphaFoldDB" id="A0A067QM78"/>
<dbReference type="SUPFAM" id="SSF54518">
    <property type="entry name" value="Tubby C-terminal domain-like"/>
    <property type="match status" value="1"/>
</dbReference>
<dbReference type="PANTHER" id="PTHR31087:SF161">
    <property type="entry name" value="TUBBY C 2 FAMILY PROTEIN"/>
    <property type="match status" value="1"/>
</dbReference>
<evidence type="ECO:0000313" key="2">
    <source>
        <dbReference type="EMBL" id="KDQ63746.1"/>
    </source>
</evidence>
<evidence type="ECO:0000256" key="1">
    <source>
        <dbReference type="ARBA" id="ARBA00005437"/>
    </source>
</evidence>
<dbReference type="Pfam" id="PF04525">
    <property type="entry name" value="LOR"/>
    <property type="match status" value="1"/>
</dbReference>
<dbReference type="InParanoid" id="A0A067QM78"/>
<protein>
    <recommendedName>
        <fullName evidence="4">Tubby C-terminal domain-containing protein</fullName>
    </recommendedName>
</protein>
<dbReference type="PANTHER" id="PTHR31087">
    <property type="match status" value="1"/>
</dbReference>
<name>A0A067QM78_9AGAM</name>
<keyword evidence="3" id="KW-1185">Reference proteome</keyword>